<comment type="caution">
    <text evidence="7">The sequence shown here is derived from an EMBL/GenBank/DDBJ whole genome shotgun (WGS) entry which is preliminary data.</text>
</comment>
<keyword evidence="8" id="KW-1185">Reference proteome</keyword>
<proteinExistence type="predicted"/>
<evidence type="ECO:0000256" key="2">
    <source>
        <dbReference type="ARBA" id="ARBA00022723"/>
    </source>
</evidence>
<dbReference type="Gene3D" id="3.40.140.10">
    <property type="entry name" value="Cytidine Deaminase, domain 2"/>
    <property type="match status" value="1"/>
</dbReference>
<gene>
    <name evidence="7" type="ORF">IFO67_03130</name>
</gene>
<evidence type="ECO:0000313" key="7">
    <source>
        <dbReference type="EMBL" id="MBD8501866.1"/>
    </source>
</evidence>
<sequence length="211" mass="23700">MPRPPEAAPWCAWSAPPDRARPPPAGCRQLSGACVVRQHRAAPDHNATEDCIMATADCTARREREDRTIARALRILEKRVRYDAARPELTNPNAVRDYLRLRLDGLEREEFWCIWLDARNRPIKAECMFVGTLTQTSVYPREVVRRALHLNAAAVIVAHNHPSGDSDPSIADETMTRGLKQALSLVDVRLLDHFIIGKPARPTSLAERGLM</sequence>
<organism evidence="7 8">
    <name type="scientific">Thauera sedimentorum</name>
    <dbReference type="NCBI Taxonomy" id="2767595"/>
    <lineage>
        <taxon>Bacteria</taxon>
        <taxon>Pseudomonadati</taxon>
        <taxon>Pseudomonadota</taxon>
        <taxon>Betaproteobacteria</taxon>
        <taxon>Rhodocyclales</taxon>
        <taxon>Zoogloeaceae</taxon>
        <taxon>Thauera</taxon>
    </lineage>
</organism>
<protein>
    <recommendedName>
        <fullName evidence="6">MPN domain-containing protein</fullName>
    </recommendedName>
</protein>
<evidence type="ECO:0000256" key="4">
    <source>
        <dbReference type="ARBA" id="ARBA00022833"/>
    </source>
</evidence>
<reference evidence="8" key="1">
    <citation type="submission" date="2023-07" db="EMBL/GenBank/DDBJ databases">
        <title>Thauera sp. CAU 1555 isolated from sand of Yaerae Beach.</title>
        <authorList>
            <person name="Kim W."/>
        </authorList>
    </citation>
    <scope>NUCLEOTIDE SEQUENCE [LARGE SCALE GENOMIC DNA]</scope>
    <source>
        <strain evidence="8">CAU 1555</strain>
    </source>
</reference>
<evidence type="ECO:0000313" key="8">
    <source>
        <dbReference type="Proteomes" id="UP000603602"/>
    </source>
</evidence>
<evidence type="ECO:0000256" key="1">
    <source>
        <dbReference type="ARBA" id="ARBA00022670"/>
    </source>
</evidence>
<dbReference type="PROSITE" id="PS01302">
    <property type="entry name" value="UPF0758"/>
    <property type="match status" value="1"/>
</dbReference>
<feature type="domain" description="MPN" evidence="6">
    <location>
        <begin position="88"/>
        <end position="211"/>
    </location>
</feature>
<dbReference type="PROSITE" id="PS50249">
    <property type="entry name" value="MPN"/>
    <property type="match status" value="1"/>
</dbReference>
<dbReference type="CDD" id="cd08071">
    <property type="entry name" value="MPN_DUF2466"/>
    <property type="match status" value="1"/>
</dbReference>
<name>A0ABR9B6Q0_9RHOO</name>
<dbReference type="InterPro" id="IPR001405">
    <property type="entry name" value="UPF0758"/>
</dbReference>
<keyword evidence="2" id="KW-0479">Metal-binding</keyword>
<accession>A0ABR9B6Q0</accession>
<evidence type="ECO:0000256" key="5">
    <source>
        <dbReference type="ARBA" id="ARBA00023049"/>
    </source>
</evidence>
<dbReference type="InterPro" id="IPR037518">
    <property type="entry name" value="MPN"/>
</dbReference>
<keyword evidence="4" id="KW-0862">Zinc</keyword>
<keyword evidence="3" id="KW-0378">Hydrolase</keyword>
<evidence type="ECO:0000259" key="6">
    <source>
        <dbReference type="PROSITE" id="PS50249"/>
    </source>
</evidence>
<dbReference type="InterPro" id="IPR025657">
    <property type="entry name" value="RadC_JAB"/>
</dbReference>
<dbReference type="InterPro" id="IPR020891">
    <property type="entry name" value="UPF0758_CS"/>
</dbReference>
<dbReference type="EMBL" id="JACYTO010000001">
    <property type="protein sequence ID" value="MBD8501866.1"/>
    <property type="molecule type" value="Genomic_DNA"/>
</dbReference>
<keyword evidence="5" id="KW-0482">Metalloprotease</keyword>
<keyword evidence="1" id="KW-0645">Protease</keyword>
<dbReference type="PANTHER" id="PTHR30471">
    <property type="entry name" value="DNA REPAIR PROTEIN RADC"/>
    <property type="match status" value="1"/>
</dbReference>
<evidence type="ECO:0000256" key="3">
    <source>
        <dbReference type="ARBA" id="ARBA00022801"/>
    </source>
</evidence>
<dbReference type="Proteomes" id="UP000603602">
    <property type="component" value="Unassembled WGS sequence"/>
</dbReference>
<dbReference type="PANTHER" id="PTHR30471:SF3">
    <property type="entry name" value="UPF0758 PROTEIN YEES-RELATED"/>
    <property type="match status" value="1"/>
</dbReference>
<dbReference type="Pfam" id="PF04002">
    <property type="entry name" value="RadC"/>
    <property type="match status" value="1"/>
</dbReference>